<sequence>MTGSVLLRPIARCVFIRLLERDGSIRYEVWKGIVRCTVAYQKDVLAPFMR</sequence>
<dbReference type="AlphaFoldDB" id="A0A8S9K0E7"/>
<protein>
    <submittedName>
        <fullName evidence="1">Uncharacterized protein</fullName>
    </submittedName>
</protein>
<evidence type="ECO:0000313" key="1">
    <source>
        <dbReference type="EMBL" id="KAF2587864.1"/>
    </source>
</evidence>
<gene>
    <name evidence="2" type="ORF">F2Q68_00039068</name>
    <name evidence="1" type="ORF">F2Q70_00038433</name>
</gene>
<reference evidence="1" key="1">
    <citation type="submission" date="2019-12" db="EMBL/GenBank/DDBJ databases">
        <title>Genome sequencing and annotation of Brassica cretica.</title>
        <authorList>
            <person name="Studholme D.J."/>
            <person name="Sarris P.F."/>
        </authorList>
    </citation>
    <scope>NUCLEOTIDE SEQUENCE</scope>
    <source>
        <strain evidence="2">PFS-001/15</strain>
        <strain evidence="1">PFS-102/07</strain>
        <tissue evidence="1">Leaf</tissue>
    </source>
</reference>
<name>A0A8S9K0E7_BRACR</name>
<comment type="caution">
    <text evidence="1">The sequence shown here is derived from an EMBL/GenBank/DDBJ whole genome shotgun (WGS) entry which is preliminary data.</text>
</comment>
<accession>A0A8S9K0E7</accession>
<dbReference type="EMBL" id="QGKY02000190">
    <property type="protein sequence ID" value="KAF2587864.1"/>
    <property type="molecule type" value="Genomic_DNA"/>
</dbReference>
<proteinExistence type="predicted"/>
<evidence type="ECO:0000313" key="2">
    <source>
        <dbReference type="EMBL" id="KAF2617942.1"/>
    </source>
</evidence>
<organism evidence="1">
    <name type="scientific">Brassica cretica</name>
    <name type="common">Mustard</name>
    <dbReference type="NCBI Taxonomy" id="69181"/>
    <lineage>
        <taxon>Eukaryota</taxon>
        <taxon>Viridiplantae</taxon>
        <taxon>Streptophyta</taxon>
        <taxon>Embryophyta</taxon>
        <taxon>Tracheophyta</taxon>
        <taxon>Spermatophyta</taxon>
        <taxon>Magnoliopsida</taxon>
        <taxon>eudicotyledons</taxon>
        <taxon>Gunneridae</taxon>
        <taxon>Pentapetalae</taxon>
        <taxon>rosids</taxon>
        <taxon>malvids</taxon>
        <taxon>Brassicales</taxon>
        <taxon>Brassicaceae</taxon>
        <taxon>Brassiceae</taxon>
        <taxon>Brassica</taxon>
    </lineage>
</organism>
<dbReference type="EMBL" id="QGKW02000007">
    <property type="protein sequence ID" value="KAF2617942.1"/>
    <property type="molecule type" value="Genomic_DNA"/>
</dbReference>
<dbReference type="Proteomes" id="UP000712281">
    <property type="component" value="Unassembled WGS sequence"/>
</dbReference>